<dbReference type="GO" id="GO:0016757">
    <property type="term" value="F:glycosyltransferase activity"/>
    <property type="evidence" value="ECO:0007669"/>
    <property type="project" value="UniProtKB-KW"/>
</dbReference>
<name>A0A1Q9LML1_9PSEU</name>
<evidence type="ECO:0000256" key="1">
    <source>
        <dbReference type="ARBA" id="ARBA00022676"/>
    </source>
</evidence>
<keyword evidence="1" id="KW-0328">Glycosyltransferase</keyword>
<dbReference type="AlphaFoldDB" id="A0A1Q9LML1"/>
<sequence>MHCPGPAHHGVARHARHLARLLADEGVRIAASDPDVVHVQFSDSLYPGDASAAADAFTQWLADVPEPVVLTVHDLPGNDPDPARDSRRSAAYRRVLTSGVTVVVSARHEADKVEALTGERPHVIPLPLPRSAPPSPPPALFAEPSVGVAGFIYPGKGHEEAIRAAARQPTRPRVVALGSATRDHRDLVVKLHGLAGSLGVRFTVTGPLGEAEMSTALAAVTAPLVPARQVSASGSLMSWLAGSRRPLVAANEFSREVVERNPRAVHLYEADDRDALDHLLSRALRDGAHTRTASPPRWEDVGKRHVELYQSVVDGC</sequence>
<accession>A0A1Q9LML1</accession>
<dbReference type="EMBL" id="MKQR01000011">
    <property type="protein sequence ID" value="OLR93268.1"/>
    <property type="molecule type" value="Genomic_DNA"/>
</dbReference>
<proteinExistence type="predicted"/>
<evidence type="ECO:0000313" key="5">
    <source>
        <dbReference type="Proteomes" id="UP000186040"/>
    </source>
</evidence>
<keyword evidence="2" id="KW-0808">Transferase</keyword>
<evidence type="ECO:0000256" key="2">
    <source>
        <dbReference type="ARBA" id="ARBA00022679"/>
    </source>
</evidence>
<comment type="caution">
    <text evidence="4">The sequence shown here is derived from an EMBL/GenBank/DDBJ whole genome shotgun (WGS) entry which is preliminary data.</text>
</comment>
<dbReference type="Proteomes" id="UP000186040">
    <property type="component" value="Unassembled WGS sequence"/>
</dbReference>
<feature type="domain" description="Glycosyltransferase subfamily 4-like N-terminal" evidence="3">
    <location>
        <begin position="4"/>
        <end position="127"/>
    </location>
</feature>
<organism evidence="4 5">
    <name type="scientific">Actinokineospora bangkokensis</name>
    <dbReference type="NCBI Taxonomy" id="1193682"/>
    <lineage>
        <taxon>Bacteria</taxon>
        <taxon>Bacillati</taxon>
        <taxon>Actinomycetota</taxon>
        <taxon>Actinomycetes</taxon>
        <taxon>Pseudonocardiales</taxon>
        <taxon>Pseudonocardiaceae</taxon>
        <taxon>Actinokineospora</taxon>
    </lineage>
</organism>
<reference evidence="4 5" key="1">
    <citation type="submission" date="2016-10" db="EMBL/GenBank/DDBJ databases">
        <title>The Draft Genome Sequence of Actinokineospora bangkokensis 44EHWT reveals the biosynthetic pathway of antifungal compounds Thailandins with unusual extender unit butylmalonyl-CoA.</title>
        <authorList>
            <person name="Greule A."/>
            <person name="Intra B."/>
            <person name="Flemming S."/>
            <person name="Rommel M.G."/>
            <person name="Panbangred W."/>
            <person name="Bechthold A."/>
        </authorList>
    </citation>
    <scope>NUCLEOTIDE SEQUENCE [LARGE SCALE GENOMIC DNA]</scope>
    <source>
        <strain evidence="4 5">44EHW</strain>
    </source>
</reference>
<gene>
    <name evidence="4" type="ORF">BJP25_17450</name>
</gene>
<protein>
    <recommendedName>
        <fullName evidence="3">Glycosyltransferase subfamily 4-like N-terminal domain-containing protein</fullName>
    </recommendedName>
</protein>
<evidence type="ECO:0000313" key="4">
    <source>
        <dbReference type="EMBL" id="OLR93268.1"/>
    </source>
</evidence>
<dbReference type="SUPFAM" id="SSF53756">
    <property type="entry name" value="UDP-Glycosyltransferase/glycogen phosphorylase"/>
    <property type="match status" value="1"/>
</dbReference>
<dbReference type="STRING" id="1193682.BJP25_17450"/>
<evidence type="ECO:0000259" key="3">
    <source>
        <dbReference type="Pfam" id="PF13579"/>
    </source>
</evidence>
<dbReference type="Gene3D" id="3.40.50.2000">
    <property type="entry name" value="Glycogen Phosphorylase B"/>
    <property type="match status" value="2"/>
</dbReference>
<keyword evidence="5" id="KW-1185">Reference proteome</keyword>
<dbReference type="Pfam" id="PF13579">
    <property type="entry name" value="Glyco_trans_4_4"/>
    <property type="match status" value="1"/>
</dbReference>
<dbReference type="InterPro" id="IPR028098">
    <property type="entry name" value="Glyco_trans_4-like_N"/>
</dbReference>